<keyword evidence="6" id="KW-0472">Membrane</keyword>
<feature type="coiled-coil region" evidence="8">
    <location>
        <begin position="333"/>
        <end position="385"/>
    </location>
</feature>
<comment type="subcellular location">
    <subcellularLocation>
        <location evidence="1">Cell outer membrane</location>
    </subcellularLocation>
</comment>
<proteinExistence type="inferred from homology"/>
<keyword evidence="3" id="KW-0813">Transport</keyword>
<evidence type="ECO:0000256" key="8">
    <source>
        <dbReference type="SAM" id="Coils"/>
    </source>
</evidence>
<keyword evidence="4" id="KW-1134">Transmembrane beta strand</keyword>
<dbReference type="Pfam" id="PF02321">
    <property type="entry name" value="OEP"/>
    <property type="match status" value="1"/>
</dbReference>
<evidence type="ECO:0000313" key="10">
    <source>
        <dbReference type="Proteomes" id="UP000324611"/>
    </source>
</evidence>
<dbReference type="EMBL" id="VUOC01000002">
    <property type="protein sequence ID" value="KAA2243290.1"/>
    <property type="molecule type" value="Genomic_DNA"/>
</dbReference>
<name>A0A5B2VXG1_9BACT</name>
<evidence type="ECO:0000256" key="7">
    <source>
        <dbReference type="ARBA" id="ARBA00023237"/>
    </source>
</evidence>
<gene>
    <name evidence="9" type="ORF">F0L74_12330</name>
</gene>
<sequence>MEQRNIVFFWVLLMTVSIRTYSQQDTLSLSLPEAWQKAAAHSRFIEIKKLSTGIAGEEIRDAQTERYPELGVMASMEKATNIPIYEHGLFSHPTQHEVIHTLYKVGADLYLDIYNGNKLNLKIAEDKTLHQIAQIREDEAVSEIRYKTAALYLELQQSFIFRMLIIKDIADQEKQLTEIKAFYKHGTVLKSDVLRVELDLSKRKLTLVQIENDILIATQKLNIIMGEPDERVIKPLDLQADQDAGIPYEQWLTDALRHSFPYHVSEQETALSEIHVRQIKANTRPRAGIYGDFYYANPQIFLYPYNPYWYSLGIGGVKVSYPISALYHNTHKLRAARLELEREETAHKDMEDKVRQQVREAYLRYKEALIQISVAEVNVTQAEENARIMRNTYFNHTSLITDLLDADIQVLQTRFELAAARIKAQHKYYLLQNITGIL</sequence>
<keyword evidence="10" id="KW-1185">Reference proteome</keyword>
<protein>
    <submittedName>
        <fullName evidence="9">TolC family protein</fullName>
    </submittedName>
</protein>
<comment type="caution">
    <text evidence="9">The sequence shown here is derived from an EMBL/GenBank/DDBJ whole genome shotgun (WGS) entry which is preliminary data.</text>
</comment>
<evidence type="ECO:0000256" key="5">
    <source>
        <dbReference type="ARBA" id="ARBA00022692"/>
    </source>
</evidence>
<evidence type="ECO:0000313" key="9">
    <source>
        <dbReference type="EMBL" id="KAA2243290.1"/>
    </source>
</evidence>
<dbReference type="GO" id="GO:0015288">
    <property type="term" value="F:porin activity"/>
    <property type="evidence" value="ECO:0007669"/>
    <property type="project" value="TreeGrafter"/>
</dbReference>
<accession>A0A5B2VXG1</accession>
<evidence type="ECO:0000256" key="4">
    <source>
        <dbReference type="ARBA" id="ARBA00022452"/>
    </source>
</evidence>
<dbReference type="RefSeq" id="WP_149838166.1">
    <property type="nucleotide sequence ID" value="NZ_VUOC01000002.1"/>
</dbReference>
<evidence type="ECO:0000256" key="3">
    <source>
        <dbReference type="ARBA" id="ARBA00022448"/>
    </source>
</evidence>
<dbReference type="SUPFAM" id="SSF56954">
    <property type="entry name" value="Outer membrane efflux proteins (OEP)"/>
    <property type="match status" value="1"/>
</dbReference>
<dbReference type="PANTHER" id="PTHR30026:SF23">
    <property type="entry name" value="TO APRF-PUTATIVE OUTER MEMBRANE EFFLUX PROTEIN OR SECRETED ALKALINE PHOSPHATASE-RELATED"/>
    <property type="match status" value="1"/>
</dbReference>
<reference evidence="9 10" key="2">
    <citation type="submission" date="2019-09" db="EMBL/GenBank/DDBJ databases">
        <authorList>
            <person name="Jin C."/>
        </authorList>
    </citation>
    <scope>NUCLEOTIDE SEQUENCE [LARGE SCALE GENOMIC DNA]</scope>
    <source>
        <strain evidence="9 10">BN140078</strain>
    </source>
</reference>
<evidence type="ECO:0000256" key="6">
    <source>
        <dbReference type="ARBA" id="ARBA00023136"/>
    </source>
</evidence>
<keyword evidence="7" id="KW-0998">Cell outer membrane</keyword>
<dbReference type="Gene3D" id="1.20.1600.10">
    <property type="entry name" value="Outer membrane efflux proteins (OEP)"/>
    <property type="match status" value="1"/>
</dbReference>
<evidence type="ECO:0000256" key="1">
    <source>
        <dbReference type="ARBA" id="ARBA00004442"/>
    </source>
</evidence>
<reference evidence="9 10" key="1">
    <citation type="submission" date="2019-09" db="EMBL/GenBank/DDBJ databases">
        <title>Chitinophaga ginsengihumi sp. nov., isolated from soil of ginseng rhizosphere.</title>
        <authorList>
            <person name="Lee J."/>
        </authorList>
    </citation>
    <scope>NUCLEOTIDE SEQUENCE [LARGE SCALE GENOMIC DNA]</scope>
    <source>
        <strain evidence="9 10">BN140078</strain>
    </source>
</reference>
<dbReference type="InterPro" id="IPR003423">
    <property type="entry name" value="OMP_efflux"/>
</dbReference>
<organism evidence="9 10">
    <name type="scientific">Chitinophaga agrisoli</name>
    <dbReference type="NCBI Taxonomy" id="2607653"/>
    <lineage>
        <taxon>Bacteria</taxon>
        <taxon>Pseudomonadati</taxon>
        <taxon>Bacteroidota</taxon>
        <taxon>Chitinophagia</taxon>
        <taxon>Chitinophagales</taxon>
        <taxon>Chitinophagaceae</taxon>
        <taxon>Chitinophaga</taxon>
    </lineage>
</organism>
<dbReference type="PANTHER" id="PTHR30026">
    <property type="entry name" value="OUTER MEMBRANE PROTEIN TOLC"/>
    <property type="match status" value="1"/>
</dbReference>
<keyword evidence="8" id="KW-0175">Coiled coil</keyword>
<dbReference type="AlphaFoldDB" id="A0A5B2VXG1"/>
<evidence type="ECO:0000256" key="2">
    <source>
        <dbReference type="ARBA" id="ARBA00007613"/>
    </source>
</evidence>
<dbReference type="GO" id="GO:0015562">
    <property type="term" value="F:efflux transmembrane transporter activity"/>
    <property type="evidence" value="ECO:0007669"/>
    <property type="project" value="InterPro"/>
</dbReference>
<dbReference type="InterPro" id="IPR051906">
    <property type="entry name" value="TolC-like"/>
</dbReference>
<dbReference type="Proteomes" id="UP000324611">
    <property type="component" value="Unassembled WGS sequence"/>
</dbReference>
<keyword evidence="5" id="KW-0812">Transmembrane</keyword>
<dbReference type="GO" id="GO:0009279">
    <property type="term" value="C:cell outer membrane"/>
    <property type="evidence" value="ECO:0007669"/>
    <property type="project" value="UniProtKB-SubCell"/>
</dbReference>
<comment type="similarity">
    <text evidence="2">Belongs to the outer membrane factor (OMF) (TC 1.B.17) family.</text>
</comment>
<dbReference type="GO" id="GO:1990281">
    <property type="term" value="C:efflux pump complex"/>
    <property type="evidence" value="ECO:0007669"/>
    <property type="project" value="TreeGrafter"/>
</dbReference>